<dbReference type="InterPro" id="IPR023577">
    <property type="entry name" value="CYTH_domain"/>
</dbReference>
<dbReference type="InterPro" id="IPR012042">
    <property type="entry name" value="NeuTTM/CthTTM-like"/>
</dbReference>
<dbReference type="InterPro" id="IPR033469">
    <property type="entry name" value="CYTH-like_dom_sf"/>
</dbReference>
<dbReference type="Pfam" id="PF01928">
    <property type="entry name" value="CYTH"/>
    <property type="match status" value="1"/>
</dbReference>
<evidence type="ECO:0000313" key="3">
    <source>
        <dbReference type="Proteomes" id="UP000547674"/>
    </source>
</evidence>
<dbReference type="CDD" id="cd07891">
    <property type="entry name" value="CYTH-like_CthTTM-like_1"/>
    <property type="match status" value="1"/>
</dbReference>
<dbReference type="Gene3D" id="2.40.320.10">
    <property type="entry name" value="Hypothetical Protein Pfu-838710-001"/>
    <property type="match status" value="1"/>
</dbReference>
<evidence type="ECO:0000259" key="1">
    <source>
        <dbReference type="PROSITE" id="PS51707"/>
    </source>
</evidence>
<proteinExistence type="predicted"/>
<dbReference type="PANTHER" id="PTHR40114">
    <property type="entry name" value="SLR0698 PROTEIN"/>
    <property type="match status" value="1"/>
</dbReference>
<dbReference type="PANTHER" id="PTHR40114:SF1">
    <property type="entry name" value="SLR0698 PROTEIN"/>
    <property type="match status" value="1"/>
</dbReference>
<gene>
    <name evidence="2" type="ORF">HKN21_15245</name>
</gene>
<organism evidence="2 3">
    <name type="scientific">Eiseniibacteriota bacterium</name>
    <dbReference type="NCBI Taxonomy" id="2212470"/>
    <lineage>
        <taxon>Bacteria</taxon>
        <taxon>Candidatus Eiseniibacteriota</taxon>
    </lineage>
</organism>
<dbReference type="PIRSF" id="PIRSF016487">
    <property type="entry name" value="CYTH_UCP016487"/>
    <property type="match status" value="1"/>
</dbReference>
<dbReference type="AlphaFoldDB" id="A0A7Y2EA96"/>
<name>A0A7Y2EA96_UNCEI</name>
<dbReference type="SUPFAM" id="SSF55154">
    <property type="entry name" value="CYTH-like phosphatases"/>
    <property type="match status" value="1"/>
</dbReference>
<accession>A0A7Y2EA96</accession>
<reference evidence="2 3" key="1">
    <citation type="submission" date="2020-03" db="EMBL/GenBank/DDBJ databases">
        <title>Metabolic flexibility allows generalist bacteria to become dominant in a frequently disturbed ecosystem.</title>
        <authorList>
            <person name="Chen Y.-J."/>
            <person name="Leung P.M."/>
            <person name="Bay S.K."/>
            <person name="Hugenholtz P."/>
            <person name="Kessler A.J."/>
            <person name="Shelley G."/>
            <person name="Waite D.W."/>
            <person name="Cook P.L."/>
            <person name="Greening C."/>
        </authorList>
    </citation>
    <scope>NUCLEOTIDE SEQUENCE [LARGE SCALE GENOMIC DNA]</scope>
    <source>
        <strain evidence="2">SS_bin_28</strain>
    </source>
</reference>
<dbReference type="PROSITE" id="PS51707">
    <property type="entry name" value="CYTH"/>
    <property type="match status" value="1"/>
</dbReference>
<sequence length="163" mass="18591">MEEKLYGDKARVEIERKYLVKGDDWKSSSDSVFVRQGFLSLDKNCTVRVRSVEGTGVITVKGPTKGISRAEFEYEIPVDEAEEMLGSLCAGSVIEKRRYRIPQGDLVWEVDEFFGDNQGLIMAEVELNSEDQAVDIPSWIGEEVSEDVRYFNSYLATNPYKDW</sequence>
<dbReference type="Proteomes" id="UP000547674">
    <property type="component" value="Unassembled WGS sequence"/>
</dbReference>
<dbReference type="EMBL" id="JABDJR010000618">
    <property type="protein sequence ID" value="NNF08118.1"/>
    <property type="molecule type" value="Genomic_DNA"/>
</dbReference>
<evidence type="ECO:0000313" key="2">
    <source>
        <dbReference type="EMBL" id="NNF08118.1"/>
    </source>
</evidence>
<dbReference type="SMART" id="SM01118">
    <property type="entry name" value="CYTH"/>
    <property type="match status" value="1"/>
</dbReference>
<feature type="domain" description="CYTH" evidence="1">
    <location>
        <begin position="11"/>
        <end position="157"/>
    </location>
</feature>
<protein>
    <submittedName>
        <fullName evidence="2">CYTH domain-containing protein</fullName>
    </submittedName>
</protein>
<comment type="caution">
    <text evidence="2">The sequence shown here is derived from an EMBL/GenBank/DDBJ whole genome shotgun (WGS) entry which is preliminary data.</text>
</comment>